<reference evidence="2" key="1">
    <citation type="submission" date="2021-02" db="EMBL/GenBank/DDBJ databases">
        <title>Fulvivirga sp. S481 isolated from sea water.</title>
        <authorList>
            <person name="Bae S.S."/>
            <person name="Baek K."/>
        </authorList>
    </citation>
    <scope>NUCLEOTIDE SEQUENCE</scope>
    <source>
        <strain evidence="2">S481</strain>
    </source>
</reference>
<dbReference type="RefSeq" id="WP_205721550.1">
    <property type="nucleotide sequence ID" value="NZ_CP070608.1"/>
</dbReference>
<dbReference type="Pfam" id="PF19515">
    <property type="entry name" value="DUF6048"/>
    <property type="match status" value="1"/>
</dbReference>
<gene>
    <name evidence="2" type="ORF">JR347_15795</name>
</gene>
<name>A0A974WH59_9BACT</name>
<dbReference type="Proteomes" id="UP000662783">
    <property type="component" value="Chromosome"/>
</dbReference>
<keyword evidence="3" id="KW-1185">Reference proteome</keyword>
<keyword evidence="1" id="KW-0732">Signal</keyword>
<protein>
    <recommendedName>
        <fullName evidence="4">DUF3575 domain-containing protein</fullName>
    </recommendedName>
</protein>
<sequence>MKQNLQHTFNLALLLLALPLASYSQDSLRLAKPDSIRTVRVLQATDSAQLQNKSTTDTAKVELTKAAEQEQANKSKAKKEKLPKSDTARIKITSGPQIYIDYGKLLTLPSEFEQKFEIGLAYQFKNRFQPNFHFGIATIQPDAAIENGEYTSEGSYWRAGVNYLVPLDQINRLFIGVRYAQSEFNDSGSYEITSELWPTFTESFERDGFAADWFELVLGSEKMFKNGHLLLGGEAGVRFINEKDEAEFIDIYTIPGYGLTSNQSSPFINLYVKYQF</sequence>
<dbReference type="KEGG" id="fuv:JR347_15795"/>
<feature type="chain" id="PRO_5036800847" description="DUF3575 domain-containing protein" evidence="1">
    <location>
        <begin position="25"/>
        <end position="276"/>
    </location>
</feature>
<dbReference type="AlphaFoldDB" id="A0A974WH59"/>
<feature type="signal peptide" evidence="1">
    <location>
        <begin position="1"/>
        <end position="24"/>
    </location>
</feature>
<evidence type="ECO:0000256" key="1">
    <source>
        <dbReference type="SAM" id="SignalP"/>
    </source>
</evidence>
<accession>A0A974WH59</accession>
<proteinExistence type="predicted"/>
<evidence type="ECO:0008006" key="4">
    <source>
        <dbReference type="Google" id="ProtNLM"/>
    </source>
</evidence>
<evidence type="ECO:0000313" key="3">
    <source>
        <dbReference type="Proteomes" id="UP000662783"/>
    </source>
</evidence>
<dbReference type="InterPro" id="IPR046111">
    <property type="entry name" value="DUF6048"/>
</dbReference>
<dbReference type="EMBL" id="CP070608">
    <property type="protein sequence ID" value="QSE97037.1"/>
    <property type="molecule type" value="Genomic_DNA"/>
</dbReference>
<evidence type="ECO:0000313" key="2">
    <source>
        <dbReference type="EMBL" id="QSE97037.1"/>
    </source>
</evidence>
<organism evidence="2 3">
    <name type="scientific">Fulvivirga lutea</name>
    <dbReference type="NCBI Taxonomy" id="2810512"/>
    <lineage>
        <taxon>Bacteria</taxon>
        <taxon>Pseudomonadati</taxon>
        <taxon>Bacteroidota</taxon>
        <taxon>Cytophagia</taxon>
        <taxon>Cytophagales</taxon>
        <taxon>Fulvivirgaceae</taxon>
        <taxon>Fulvivirga</taxon>
    </lineage>
</organism>